<organism evidence="13 14">
    <name type="scientific">Hydnum rufescens UP504</name>
    <dbReference type="NCBI Taxonomy" id="1448309"/>
    <lineage>
        <taxon>Eukaryota</taxon>
        <taxon>Fungi</taxon>
        <taxon>Dikarya</taxon>
        <taxon>Basidiomycota</taxon>
        <taxon>Agaricomycotina</taxon>
        <taxon>Agaricomycetes</taxon>
        <taxon>Cantharellales</taxon>
        <taxon>Hydnaceae</taxon>
        <taxon>Hydnum</taxon>
    </lineage>
</organism>
<evidence type="ECO:0000256" key="8">
    <source>
        <dbReference type="ARBA" id="ARBA00025346"/>
    </source>
</evidence>
<dbReference type="PRINTS" id="PR00503">
    <property type="entry name" value="BROMODOMAIN"/>
</dbReference>
<dbReference type="InterPro" id="IPR001487">
    <property type="entry name" value="Bromodomain"/>
</dbReference>
<dbReference type="InterPro" id="IPR018359">
    <property type="entry name" value="Bromodomain_CS"/>
</dbReference>
<dbReference type="Gene3D" id="2.60.40.1730">
    <property type="entry name" value="tricorn interacting facor f3 domain"/>
    <property type="match status" value="1"/>
</dbReference>
<feature type="region of interest" description="Disordered" evidence="11">
    <location>
        <begin position="1459"/>
        <end position="1506"/>
    </location>
</feature>
<dbReference type="EMBL" id="MU128954">
    <property type="protein sequence ID" value="KAF9514983.1"/>
    <property type="molecule type" value="Genomic_DNA"/>
</dbReference>
<dbReference type="OrthoDB" id="308861at2759"/>
<feature type="compositionally biased region" description="Pro residues" evidence="11">
    <location>
        <begin position="1429"/>
        <end position="1442"/>
    </location>
</feature>
<feature type="compositionally biased region" description="Polar residues" evidence="11">
    <location>
        <begin position="1200"/>
        <end position="1210"/>
    </location>
</feature>
<keyword evidence="14" id="KW-1185">Reference proteome</keyword>
<keyword evidence="4" id="KW-0805">Transcription regulation</keyword>
<dbReference type="PANTHER" id="PTHR15137">
    <property type="entry name" value="TRANSCRIPTION INITIATION FACTOR TFIID"/>
    <property type="match status" value="1"/>
</dbReference>
<keyword evidence="6" id="KW-0804">Transcription</keyword>
<dbReference type="GO" id="GO:0006367">
    <property type="term" value="P:transcription initiation at RNA polymerase II promoter"/>
    <property type="evidence" value="ECO:0007669"/>
    <property type="project" value="TreeGrafter"/>
</dbReference>
<dbReference type="Pfam" id="PF01433">
    <property type="entry name" value="Peptidase_M1"/>
    <property type="match status" value="1"/>
</dbReference>
<comment type="subcellular location">
    <subcellularLocation>
        <location evidence="1">Nucleus</location>
    </subcellularLocation>
</comment>
<dbReference type="Pfam" id="PF25577">
    <property type="entry name" value="TPR_TAF2_C"/>
    <property type="match status" value="1"/>
</dbReference>
<evidence type="ECO:0000256" key="5">
    <source>
        <dbReference type="ARBA" id="ARBA00023117"/>
    </source>
</evidence>
<evidence type="ECO:0000256" key="11">
    <source>
        <dbReference type="SAM" id="MobiDB-lite"/>
    </source>
</evidence>
<feature type="compositionally biased region" description="Low complexity" evidence="11">
    <location>
        <begin position="1402"/>
        <end position="1428"/>
    </location>
</feature>
<feature type="compositionally biased region" description="Low complexity" evidence="11">
    <location>
        <begin position="1765"/>
        <end position="1779"/>
    </location>
</feature>
<evidence type="ECO:0000256" key="3">
    <source>
        <dbReference type="ARBA" id="ARBA00017363"/>
    </source>
</evidence>
<evidence type="ECO:0000256" key="10">
    <source>
        <dbReference type="PROSITE-ProRule" id="PRU00035"/>
    </source>
</evidence>
<dbReference type="InterPro" id="IPR057345">
    <property type="entry name" value="Ig-like_TAF2"/>
</dbReference>
<dbReference type="InterPro" id="IPR042097">
    <property type="entry name" value="Aminopeptidase_N-like_N_sf"/>
</dbReference>
<feature type="domain" description="Bromo" evidence="12">
    <location>
        <begin position="1665"/>
        <end position="1737"/>
    </location>
</feature>
<feature type="region of interest" description="Disordered" evidence="11">
    <location>
        <begin position="1184"/>
        <end position="1241"/>
    </location>
</feature>
<evidence type="ECO:0000256" key="4">
    <source>
        <dbReference type="ARBA" id="ARBA00023015"/>
    </source>
</evidence>
<feature type="region of interest" description="Disordered" evidence="11">
    <location>
        <begin position="1754"/>
        <end position="1785"/>
    </location>
</feature>
<accession>A0A9P6AZN8</accession>
<dbReference type="GO" id="GO:0000976">
    <property type="term" value="F:transcription cis-regulatory region binding"/>
    <property type="evidence" value="ECO:0007669"/>
    <property type="project" value="TreeGrafter"/>
</dbReference>
<dbReference type="PROSITE" id="PS50014">
    <property type="entry name" value="BROMODOMAIN_2"/>
    <property type="match status" value="2"/>
</dbReference>
<dbReference type="SUPFAM" id="SSF55486">
    <property type="entry name" value="Metalloproteases ('zincins'), catalytic domain"/>
    <property type="match status" value="1"/>
</dbReference>
<evidence type="ECO:0000256" key="9">
    <source>
        <dbReference type="ARBA" id="ARBA00076306"/>
    </source>
</evidence>
<sequence>MQREASRRGFVISHQKVVLDIDLAGFMRGYTEITLVPTTKNLRTINLHSRQCEVHRVSVGGKETDYILHDPLSNIGPSKPDDVHSFPEIKRKLFSALAEADEGELSISVPDDLSRGTTPDPNAQGGGEFAPIVVIIDYSLRHPRDGIQFILPTDAYPYRVPHAYTTPSSPDSARCWVPCIDLLWERPTWDFELIVPKSLHGRGDEDMETDDRTSPSYNEEVPVVVVCTGDLVEKVAHPHDSKKTIFVYTQSAPTSVQQVAFAVGPFHVHSIRVDVPRDSNLPEANPGLSPSSQTPMHAFCLPGLEKSLEVTTSFYRSAMNFFTGEYGSYPFGSHKLVFVDEMPAQRFEAATMSLVSNDLLHGEDAIDQVFDTRQSLSHALACQWVGINIIPKAWPDIWLVNGLGLYITALFLRRLFGNNEYRFRLRKDMDRVVAADVGNMPPICRPTVLDPPEAPVLAFINIKAPLVLYILDRRLGKSGTSLGLSRVLPKIFLSALSGEMANNCLSTHSFLRTCRKVSAVDVRSFADQWIYGSGCPSFTFQASFNRKKMAVELYMTQHTPAYRYNEGDPVHMALHKPVSTFEGTMTVRIHEADGTPYEHVLDIRNSQKKYEVLFNTKYKRVRRNTKRFLARKAAAAAAEAGDPEAAEALEMIDSGFELKQWEDESKRAWWMVSDWTDEDEASMNGASYEWIRLDADFEWISIIQFDQPDYMWVSQLQRDRDVVAQLEALNALARQPTAIVSSNLTKTVLVTNYSFRIRAEAARMLIYCAKPSLKEIGLVHLFKLFSLYCYKPQSLSDPLRAKFVPKANDFSDFAEYFVRKSLITAIAEYRDSEGKSGHTVRRFLIDQLRYNDNSKNPFSDALYICTIIAALGRSLIPYGVPEISELSRTVWAPELDEEDREVLDLATAEIDRYREMDRLNPSSHNVISIAILEWTSIMQLSAMLPMDGRIFVAYSREGNYTPVRAAAFEALLLNKWYSRKSLARYIFAAIAHDPSRAIRRFVARGAIMSLGILEAVGDIRYTAKDGEKPVLIEEDGSVPQNLKQARKGEVELALKAIRRDAGKQKGVREIFIPTFLSSGVDHDIRWSLLKLGELLFRSDPEPPPKLSIKLATIPKSAPLVVDDVPLPSIVTLQPQPVQVVENNPEPPALKTPKTKKPPISDVPPEPIIVTPLPEAPMDAVDVVELDPGPVQPPPPLTTPSKASNTVSKNVSFDPKMSPPLPKKKKEKEVPKSQSGGMNGKDVQTCRNILKKLVAHKSSFVFRQPVDPVRDRAPGDFKLIISNAKVYNQAGSYVYAEAETLDDFFDKTWQKLTATLEAMGRPKALPTPIEPSMSDPVKVEIVEKVAEEPAPVVVKPAATPSPPLSTLLWRRYRSTPQSLGPPIPQRINQRFLRSRVEHPTPVPHRSQPPTRPRSTSSSSKPVQPTVQIPPVVPEKIPNPPSPDPSVDDFLTSVIVAIEEEDKQKGVTSPSKGKRKTKEKPVTAPPPVPTPTPRPILPDIGPSSAAPVTSIPARAPVVKKTSSVAKGKAREAAVLESLSPSDLKKVKEVLKHITDLTRVPEVWLFLTPVDPVAAGCPTYYDEIKHPMDFDTLQKKLNNGKYHSMDDVAADVDLIFRNCRQFNPPGTDPVIAADAVERAFQREWARILPKRISPNDKRSLLGFITRLRETEIFFWFKDPVDTNLLPDYNTLVPKKDARDLGMIKQKLTVDKYDSLEALIADFNLLARNALRYNGSEDPVAKLATQLAEEASAFIAQMKKKRKSTADEPSSSSKKASNGGAPAKRAKLA</sequence>
<comment type="function">
    <text evidence="8">Functions as a component of the DNA-binding general transcription factor complex TFIID. Binding of TFIID to a promoter (with or without TATA element) is the initial step in pre-initiation complex (PIC) formation. TFIID plays a key role in the regulation of gene expression by RNA polymerase II through different activities such as transcription activator interaction, core promoter recognition and selectivity, TFIIA and TFIIB interaction, chromatin modification (histone acetylation by TAF1), facilitation of DNA opening and initiation of transcription.</text>
</comment>
<evidence type="ECO:0000256" key="6">
    <source>
        <dbReference type="ARBA" id="ARBA00023163"/>
    </source>
</evidence>
<evidence type="ECO:0000259" key="12">
    <source>
        <dbReference type="PROSITE" id="PS50014"/>
    </source>
</evidence>
<dbReference type="Gene3D" id="1.20.920.10">
    <property type="entry name" value="Bromodomain-like"/>
    <property type="match status" value="3"/>
</dbReference>
<dbReference type="GO" id="GO:0008270">
    <property type="term" value="F:zinc ion binding"/>
    <property type="evidence" value="ECO:0007669"/>
    <property type="project" value="InterPro"/>
</dbReference>
<feature type="domain" description="Bromo" evidence="12">
    <location>
        <begin position="1555"/>
        <end position="1627"/>
    </location>
</feature>
<dbReference type="PANTHER" id="PTHR15137:SF9">
    <property type="entry name" value="TRANSCRIPTION INITIATION FACTOR TFIID SUBUNIT 2"/>
    <property type="match status" value="1"/>
</dbReference>
<dbReference type="InterPro" id="IPR036427">
    <property type="entry name" value="Bromodomain-like_sf"/>
</dbReference>
<evidence type="ECO:0000256" key="7">
    <source>
        <dbReference type="ARBA" id="ARBA00023242"/>
    </source>
</evidence>
<dbReference type="FunFam" id="1.10.390.10:FF:000011">
    <property type="entry name" value="Transcription initiation factor TFIID subunit"/>
    <property type="match status" value="1"/>
</dbReference>
<dbReference type="SUPFAM" id="SSF47370">
    <property type="entry name" value="Bromodomain"/>
    <property type="match status" value="3"/>
</dbReference>
<dbReference type="GO" id="GO:0008237">
    <property type="term" value="F:metallopeptidase activity"/>
    <property type="evidence" value="ECO:0007669"/>
    <property type="project" value="InterPro"/>
</dbReference>
<keyword evidence="5 10" id="KW-0103">Bromodomain</keyword>
<dbReference type="CDD" id="cd09839">
    <property type="entry name" value="M1_like_TAF2"/>
    <property type="match status" value="1"/>
</dbReference>
<evidence type="ECO:0000313" key="13">
    <source>
        <dbReference type="EMBL" id="KAF9514983.1"/>
    </source>
</evidence>
<dbReference type="CDD" id="cd04369">
    <property type="entry name" value="Bromodomain"/>
    <property type="match status" value="1"/>
</dbReference>
<dbReference type="InterPro" id="IPR027268">
    <property type="entry name" value="Peptidase_M4/M1_CTD_sf"/>
</dbReference>
<dbReference type="InterPro" id="IPR037813">
    <property type="entry name" value="TAF2"/>
</dbReference>
<dbReference type="PROSITE" id="PS00633">
    <property type="entry name" value="BROMODOMAIN_1"/>
    <property type="match status" value="1"/>
</dbReference>
<comment type="similarity">
    <text evidence="2">Belongs to the TAF2 family.</text>
</comment>
<evidence type="ECO:0000256" key="1">
    <source>
        <dbReference type="ARBA" id="ARBA00004123"/>
    </source>
</evidence>
<dbReference type="SMART" id="SM00297">
    <property type="entry name" value="BROMO"/>
    <property type="match status" value="3"/>
</dbReference>
<dbReference type="Proteomes" id="UP000886523">
    <property type="component" value="Unassembled WGS sequence"/>
</dbReference>
<name>A0A9P6AZN8_9AGAM</name>
<dbReference type="Pfam" id="PF25316">
    <property type="entry name" value="TAF2_3rd"/>
    <property type="match status" value="1"/>
</dbReference>
<comment type="caution">
    <text evidence="13">The sequence shown here is derived from an EMBL/GenBank/DDBJ whole genome shotgun (WGS) entry which is preliminary data.</text>
</comment>
<feature type="compositionally biased region" description="Pro residues" evidence="11">
    <location>
        <begin position="1481"/>
        <end position="1494"/>
    </location>
</feature>
<reference evidence="13" key="1">
    <citation type="journal article" date="2020" name="Nat. Commun.">
        <title>Large-scale genome sequencing of mycorrhizal fungi provides insights into the early evolution of symbiotic traits.</title>
        <authorList>
            <person name="Miyauchi S."/>
            <person name="Kiss E."/>
            <person name="Kuo A."/>
            <person name="Drula E."/>
            <person name="Kohler A."/>
            <person name="Sanchez-Garcia M."/>
            <person name="Morin E."/>
            <person name="Andreopoulos B."/>
            <person name="Barry K.W."/>
            <person name="Bonito G."/>
            <person name="Buee M."/>
            <person name="Carver A."/>
            <person name="Chen C."/>
            <person name="Cichocki N."/>
            <person name="Clum A."/>
            <person name="Culley D."/>
            <person name="Crous P.W."/>
            <person name="Fauchery L."/>
            <person name="Girlanda M."/>
            <person name="Hayes R.D."/>
            <person name="Keri Z."/>
            <person name="LaButti K."/>
            <person name="Lipzen A."/>
            <person name="Lombard V."/>
            <person name="Magnuson J."/>
            <person name="Maillard F."/>
            <person name="Murat C."/>
            <person name="Nolan M."/>
            <person name="Ohm R.A."/>
            <person name="Pangilinan J."/>
            <person name="Pereira M.F."/>
            <person name="Perotto S."/>
            <person name="Peter M."/>
            <person name="Pfister S."/>
            <person name="Riley R."/>
            <person name="Sitrit Y."/>
            <person name="Stielow J.B."/>
            <person name="Szollosi G."/>
            <person name="Zifcakova L."/>
            <person name="Stursova M."/>
            <person name="Spatafora J.W."/>
            <person name="Tedersoo L."/>
            <person name="Vaario L.M."/>
            <person name="Yamada A."/>
            <person name="Yan M."/>
            <person name="Wang P."/>
            <person name="Xu J."/>
            <person name="Bruns T."/>
            <person name="Baldrian P."/>
            <person name="Vilgalys R."/>
            <person name="Dunand C."/>
            <person name="Henrissat B."/>
            <person name="Grigoriev I.V."/>
            <person name="Hibbett D."/>
            <person name="Nagy L.G."/>
            <person name="Martin F.M."/>
        </authorList>
    </citation>
    <scope>NUCLEOTIDE SEQUENCE</scope>
    <source>
        <strain evidence="13">UP504</strain>
    </source>
</reference>
<dbReference type="SUPFAM" id="SSF63737">
    <property type="entry name" value="Leukotriene A4 hydrolase N-terminal domain"/>
    <property type="match status" value="1"/>
</dbReference>
<dbReference type="Pfam" id="PF00439">
    <property type="entry name" value="Bromodomain"/>
    <property type="match status" value="2"/>
</dbReference>
<gene>
    <name evidence="13" type="ORF">BS47DRAFT_1391919</name>
</gene>
<feature type="region of interest" description="Disordered" evidence="11">
    <location>
        <begin position="1397"/>
        <end position="1446"/>
    </location>
</feature>
<dbReference type="Gene3D" id="1.10.390.10">
    <property type="entry name" value="Neutral Protease Domain 2"/>
    <property type="match status" value="1"/>
</dbReference>
<evidence type="ECO:0000313" key="14">
    <source>
        <dbReference type="Proteomes" id="UP000886523"/>
    </source>
</evidence>
<keyword evidence="7" id="KW-0539">Nucleus</keyword>
<dbReference type="GO" id="GO:0006325">
    <property type="term" value="P:chromatin organization"/>
    <property type="evidence" value="ECO:0007669"/>
    <property type="project" value="UniProtKB-ARBA"/>
</dbReference>
<evidence type="ECO:0000256" key="2">
    <source>
        <dbReference type="ARBA" id="ARBA00010937"/>
    </source>
</evidence>
<dbReference type="GO" id="GO:0003682">
    <property type="term" value="F:chromatin binding"/>
    <property type="evidence" value="ECO:0007669"/>
    <property type="project" value="TreeGrafter"/>
</dbReference>
<dbReference type="GO" id="GO:0016251">
    <property type="term" value="F:RNA polymerase II general transcription initiation factor activity"/>
    <property type="evidence" value="ECO:0007669"/>
    <property type="project" value="TreeGrafter"/>
</dbReference>
<dbReference type="GO" id="GO:0005669">
    <property type="term" value="C:transcription factor TFIID complex"/>
    <property type="evidence" value="ECO:0007669"/>
    <property type="project" value="InterPro"/>
</dbReference>
<protein>
    <recommendedName>
        <fullName evidence="3">Transcription initiation factor TFIID subunit 2</fullName>
    </recommendedName>
    <alternativeName>
        <fullName evidence="9">TBP-associated factor 2</fullName>
    </alternativeName>
</protein>
<dbReference type="InterPro" id="IPR057991">
    <property type="entry name" value="TPR_TAF2_C"/>
</dbReference>
<dbReference type="InterPro" id="IPR014782">
    <property type="entry name" value="Peptidase_M1_dom"/>
</dbReference>
<proteinExistence type="inferred from homology"/>
<feature type="region of interest" description="Disordered" evidence="11">
    <location>
        <begin position="1139"/>
        <end position="1164"/>
    </location>
</feature>